<dbReference type="OrthoDB" id="10318903at2759"/>
<organism evidence="1 2">
    <name type="scientific">Galdieria partita</name>
    <dbReference type="NCBI Taxonomy" id="83374"/>
    <lineage>
        <taxon>Eukaryota</taxon>
        <taxon>Rhodophyta</taxon>
        <taxon>Bangiophyceae</taxon>
        <taxon>Galdieriales</taxon>
        <taxon>Galdieriaceae</taxon>
        <taxon>Galdieria</taxon>
    </lineage>
</organism>
<name>A0A9C7Q1G7_9RHOD</name>
<dbReference type="EMBL" id="BQMJ01000055">
    <property type="protein sequence ID" value="GJQ14466.1"/>
    <property type="molecule type" value="Genomic_DNA"/>
</dbReference>
<comment type="caution">
    <text evidence="1">The sequence shown here is derived from an EMBL/GenBank/DDBJ whole genome shotgun (WGS) entry which is preliminary data.</text>
</comment>
<proteinExistence type="predicted"/>
<gene>
    <name evidence="1" type="ORF">GpartN1_g6257.t1</name>
</gene>
<evidence type="ECO:0000313" key="2">
    <source>
        <dbReference type="Proteomes" id="UP001061958"/>
    </source>
</evidence>
<keyword evidence="2" id="KW-1185">Reference proteome</keyword>
<accession>A0A9C7Q1G7</accession>
<sequence length="348" mass="40723">MTQSNLPSCVIPQLEKTSSISSIGFIPLVGIGLPIRALWKRNLCKLKPCYSHACMDQSFQDNDWVRCKVFRCGERHIFLGPTKSLTNSKALPIDIDCKLDVDLIRSALGFYRMERVSIFLSLGTLFYFLRLKRMQHNRLSLPHTIHWKSILAILYKTLLLQWSGSIQIIQHLIQDMRLTPIKVLIKDEVSSIRGHEKSPSMDAQIFFTFSQRQYSLYAPRSFAIALATAYRIPIYVSRMLVERNSVYPQVDCRGKWYIANPTTAHGIAHLSRNAPIWKYRISELERMETQQLYNIMLRSGIPCSRTNTHQELIIRLIPFMDRIQRRSVFIWRELWKRKMYKSLKKKLA</sequence>
<reference evidence="1" key="1">
    <citation type="journal article" date="2022" name="Proc. Natl. Acad. Sci. U.S.A.">
        <title>Life cycle and functional genomics of the unicellular red alga Galdieria for elucidating algal and plant evolution and industrial use.</title>
        <authorList>
            <person name="Hirooka S."/>
            <person name="Itabashi T."/>
            <person name="Ichinose T.M."/>
            <person name="Onuma R."/>
            <person name="Fujiwara T."/>
            <person name="Yamashita S."/>
            <person name="Jong L.W."/>
            <person name="Tomita R."/>
            <person name="Iwane A.H."/>
            <person name="Miyagishima S.Y."/>
        </authorList>
    </citation>
    <scope>NUCLEOTIDE SEQUENCE</scope>
    <source>
        <strain evidence="1">NBRC 102759</strain>
    </source>
</reference>
<protein>
    <submittedName>
        <fullName evidence="1">Uncharacterized protein</fullName>
    </submittedName>
</protein>
<dbReference type="AlphaFoldDB" id="A0A9C7Q1G7"/>
<dbReference type="Proteomes" id="UP001061958">
    <property type="component" value="Unassembled WGS sequence"/>
</dbReference>
<evidence type="ECO:0000313" key="1">
    <source>
        <dbReference type="EMBL" id="GJQ14466.1"/>
    </source>
</evidence>
<reference evidence="1" key="2">
    <citation type="submission" date="2022-01" db="EMBL/GenBank/DDBJ databases">
        <authorList>
            <person name="Hirooka S."/>
            <person name="Miyagishima S.Y."/>
        </authorList>
    </citation>
    <scope>NUCLEOTIDE SEQUENCE</scope>
    <source>
        <strain evidence="1">NBRC 102759</strain>
    </source>
</reference>